<reference evidence="12 13" key="1">
    <citation type="submission" date="2023-07" db="EMBL/GenBank/DDBJ databases">
        <title>Genomic Encyclopedia of Type Strains, Phase IV (KMG-IV): sequencing the most valuable type-strain genomes for metagenomic binning, comparative biology and taxonomic classification.</title>
        <authorList>
            <person name="Goeker M."/>
        </authorList>
    </citation>
    <scope>NUCLEOTIDE SEQUENCE [LARGE SCALE GENOMIC DNA]</scope>
    <source>
        <strain evidence="12 13">DSM 1400</strain>
    </source>
</reference>
<dbReference type="NCBIfam" id="NF000840">
    <property type="entry name" value="PRK00071.1-3"/>
    <property type="match status" value="1"/>
</dbReference>
<dbReference type="HAMAP" id="MF_00244">
    <property type="entry name" value="NaMN_adenylyltr"/>
    <property type="match status" value="1"/>
</dbReference>
<keyword evidence="3 10" id="KW-0662">Pyridine nucleotide biosynthesis</keyword>
<comment type="pathway">
    <text evidence="2 10">Cofactor biosynthesis; NAD(+) biosynthesis; deamido-NAD(+) from nicotinate D-ribonucleotide: step 1/1.</text>
</comment>
<proteinExistence type="inferred from homology"/>
<evidence type="ECO:0000256" key="3">
    <source>
        <dbReference type="ARBA" id="ARBA00022642"/>
    </source>
</evidence>
<dbReference type="NCBIfam" id="TIGR00482">
    <property type="entry name" value="nicotinate (nicotinamide) nucleotide adenylyltransferase"/>
    <property type="match status" value="1"/>
</dbReference>
<dbReference type="CDD" id="cd02165">
    <property type="entry name" value="NMNAT"/>
    <property type="match status" value="1"/>
</dbReference>
<evidence type="ECO:0000256" key="8">
    <source>
        <dbReference type="ARBA" id="ARBA00023027"/>
    </source>
</evidence>
<dbReference type="EMBL" id="JAUSWN010000009">
    <property type="protein sequence ID" value="MDQ0479499.1"/>
    <property type="molecule type" value="Genomic_DNA"/>
</dbReference>
<comment type="catalytic activity">
    <reaction evidence="9 10">
        <text>nicotinate beta-D-ribonucleotide + ATP + H(+) = deamido-NAD(+) + diphosphate</text>
        <dbReference type="Rhea" id="RHEA:22860"/>
        <dbReference type="ChEBI" id="CHEBI:15378"/>
        <dbReference type="ChEBI" id="CHEBI:30616"/>
        <dbReference type="ChEBI" id="CHEBI:33019"/>
        <dbReference type="ChEBI" id="CHEBI:57502"/>
        <dbReference type="ChEBI" id="CHEBI:58437"/>
        <dbReference type="EC" id="2.7.7.18"/>
    </reaction>
</comment>
<keyword evidence="5 10" id="KW-0548">Nucleotidyltransferase</keyword>
<evidence type="ECO:0000256" key="10">
    <source>
        <dbReference type="HAMAP-Rule" id="MF_00244"/>
    </source>
</evidence>
<protein>
    <recommendedName>
        <fullName evidence="10">Probable nicotinate-nucleotide adenylyltransferase</fullName>
        <ecNumber evidence="10">2.7.7.18</ecNumber>
    </recommendedName>
    <alternativeName>
        <fullName evidence="10">Deamido-NAD(+) diphosphorylase</fullName>
    </alternativeName>
    <alternativeName>
        <fullName evidence="10">Deamido-NAD(+) pyrophosphorylase</fullName>
    </alternativeName>
    <alternativeName>
        <fullName evidence="10">Nicotinate mononucleotide adenylyltransferase</fullName>
        <shortName evidence="10">NaMN adenylyltransferase</shortName>
    </alternativeName>
</protein>
<evidence type="ECO:0000313" key="13">
    <source>
        <dbReference type="Proteomes" id="UP001224418"/>
    </source>
</evidence>
<dbReference type="RefSeq" id="WP_111942972.1">
    <property type="nucleotide sequence ID" value="NZ_BAAACJ010000033.1"/>
</dbReference>
<sequence length="200" mass="23909">MMKKGIFGGTFDPIHNGHLNIAYETFYDLNLDKLYFIPTGNPPHKSLNNITSAYLRYELVKMAIRDEKAFEVCDYEINKKKKSYTYETVKYFKEKEKSTEWYFITGADCLFDLEKWKNTEEIFKNCNLVVFPRKGYNEKDIINQKKYIERKYNTKIKILQAPLLEISSTELRKRLKENKRVDYLMPKGVYNTIRALNLYK</sequence>
<evidence type="ECO:0000259" key="11">
    <source>
        <dbReference type="Pfam" id="PF01467"/>
    </source>
</evidence>
<dbReference type="SUPFAM" id="SSF52374">
    <property type="entry name" value="Nucleotidylyl transferase"/>
    <property type="match status" value="1"/>
</dbReference>
<comment type="function">
    <text evidence="1 10">Catalyzes the reversible adenylation of nicotinate mononucleotide (NaMN) to nicotinic acid adenine dinucleotide (NaAD).</text>
</comment>
<evidence type="ECO:0000256" key="6">
    <source>
        <dbReference type="ARBA" id="ARBA00022741"/>
    </source>
</evidence>
<evidence type="ECO:0000256" key="5">
    <source>
        <dbReference type="ARBA" id="ARBA00022695"/>
    </source>
</evidence>
<dbReference type="Pfam" id="PF01467">
    <property type="entry name" value="CTP_transf_like"/>
    <property type="match status" value="1"/>
</dbReference>
<keyword evidence="4 10" id="KW-0808">Transferase</keyword>
<dbReference type="InterPro" id="IPR004821">
    <property type="entry name" value="Cyt_trans-like"/>
</dbReference>
<evidence type="ECO:0000256" key="2">
    <source>
        <dbReference type="ARBA" id="ARBA00005019"/>
    </source>
</evidence>
<dbReference type="InterPro" id="IPR005248">
    <property type="entry name" value="NadD/NMNAT"/>
</dbReference>
<keyword evidence="8 10" id="KW-0520">NAD</keyword>
<dbReference type="NCBIfam" id="TIGR00125">
    <property type="entry name" value="cyt_tran_rel"/>
    <property type="match status" value="1"/>
</dbReference>
<name>A0ABU0JTV6_HATLI</name>
<gene>
    <name evidence="10" type="primary">nadD</name>
    <name evidence="12" type="ORF">QOZ93_001240</name>
</gene>
<dbReference type="Proteomes" id="UP001224418">
    <property type="component" value="Unassembled WGS sequence"/>
</dbReference>
<dbReference type="InterPro" id="IPR014729">
    <property type="entry name" value="Rossmann-like_a/b/a_fold"/>
</dbReference>
<keyword evidence="7 10" id="KW-0067">ATP-binding</keyword>
<dbReference type="GO" id="GO:0004515">
    <property type="term" value="F:nicotinate-nucleotide adenylyltransferase activity"/>
    <property type="evidence" value="ECO:0007669"/>
    <property type="project" value="UniProtKB-EC"/>
</dbReference>
<comment type="caution">
    <text evidence="12">The sequence shown here is derived from an EMBL/GenBank/DDBJ whole genome shotgun (WGS) entry which is preliminary data.</text>
</comment>
<evidence type="ECO:0000313" key="12">
    <source>
        <dbReference type="EMBL" id="MDQ0479499.1"/>
    </source>
</evidence>
<evidence type="ECO:0000256" key="7">
    <source>
        <dbReference type="ARBA" id="ARBA00022840"/>
    </source>
</evidence>
<feature type="domain" description="Cytidyltransferase-like" evidence="11">
    <location>
        <begin position="6"/>
        <end position="174"/>
    </location>
</feature>
<evidence type="ECO:0000256" key="9">
    <source>
        <dbReference type="ARBA" id="ARBA00048721"/>
    </source>
</evidence>
<keyword evidence="13" id="KW-1185">Reference proteome</keyword>
<evidence type="ECO:0000256" key="1">
    <source>
        <dbReference type="ARBA" id="ARBA00002324"/>
    </source>
</evidence>
<accession>A0ABU0JTV6</accession>
<dbReference type="Gene3D" id="3.40.50.620">
    <property type="entry name" value="HUPs"/>
    <property type="match status" value="1"/>
</dbReference>
<dbReference type="PANTHER" id="PTHR39321:SF3">
    <property type="entry name" value="PHOSPHOPANTETHEINE ADENYLYLTRANSFERASE"/>
    <property type="match status" value="1"/>
</dbReference>
<organism evidence="12 13">
    <name type="scientific">Hathewaya limosa</name>
    <name type="common">Clostridium limosum</name>
    <dbReference type="NCBI Taxonomy" id="1536"/>
    <lineage>
        <taxon>Bacteria</taxon>
        <taxon>Bacillati</taxon>
        <taxon>Bacillota</taxon>
        <taxon>Clostridia</taxon>
        <taxon>Eubacteriales</taxon>
        <taxon>Clostridiaceae</taxon>
        <taxon>Hathewaya</taxon>
    </lineage>
</organism>
<dbReference type="PANTHER" id="PTHR39321">
    <property type="entry name" value="NICOTINATE-NUCLEOTIDE ADENYLYLTRANSFERASE-RELATED"/>
    <property type="match status" value="1"/>
</dbReference>
<keyword evidence="6 10" id="KW-0547">Nucleotide-binding</keyword>
<dbReference type="EC" id="2.7.7.18" evidence="10"/>
<evidence type="ECO:0000256" key="4">
    <source>
        <dbReference type="ARBA" id="ARBA00022679"/>
    </source>
</evidence>
<comment type="similarity">
    <text evidence="10">Belongs to the NadD family.</text>
</comment>